<evidence type="ECO:0000313" key="3">
    <source>
        <dbReference type="EMBL" id="GAA5510676.1"/>
    </source>
</evidence>
<comment type="caution">
    <text evidence="3">The sequence shown here is derived from an EMBL/GenBank/DDBJ whole genome shotgun (WGS) entry which is preliminary data.</text>
</comment>
<keyword evidence="4" id="KW-1185">Reference proteome</keyword>
<keyword evidence="2" id="KW-0472">Membrane</keyword>
<keyword evidence="2" id="KW-1133">Transmembrane helix</keyword>
<evidence type="ECO:0000256" key="1">
    <source>
        <dbReference type="SAM" id="MobiDB-lite"/>
    </source>
</evidence>
<name>A0ABP9VZW2_9BACT</name>
<feature type="transmembrane region" description="Helical" evidence="2">
    <location>
        <begin position="33"/>
        <end position="57"/>
    </location>
</feature>
<evidence type="ECO:0000256" key="2">
    <source>
        <dbReference type="SAM" id="Phobius"/>
    </source>
</evidence>
<organism evidence="3 4">
    <name type="scientific">Novipirellula caenicola</name>
    <dbReference type="NCBI Taxonomy" id="1536901"/>
    <lineage>
        <taxon>Bacteria</taxon>
        <taxon>Pseudomonadati</taxon>
        <taxon>Planctomycetota</taxon>
        <taxon>Planctomycetia</taxon>
        <taxon>Pirellulales</taxon>
        <taxon>Pirellulaceae</taxon>
        <taxon>Novipirellula</taxon>
    </lineage>
</organism>
<dbReference type="EMBL" id="BAABRO010000026">
    <property type="protein sequence ID" value="GAA5510676.1"/>
    <property type="molecule type" value="Genomic_DNA"/>
</dbReference>
<sequence length="58" mass="6109">MNNPFQPPESSYEPSPIEPPDFTPSNEDRNLALIAHLSGCAGILGGGLIGFVGPLIIF</sequence>
<accession>A0ABP9VZW2</accession>
<dbReference type="RefSeq" id="WP_345688803.1">
    <property type="nucleotide sequence ID" value="NZ_BAABRO010000026.1"/>
</dbReference>
<reference evidence="3 4" key="1">
    <citation type="submission" date="2024-02" db="EMBL/GenBank/DDBJ databases">
        <title>Rhodopirellula caenicola NBRC 110016.</title>
        <authorList>
            <person name="Ichikawa N."/>
            <person name="Katano-Makiyama Y."/>
            <person name="Hidaka K."/>
        </authorList>
    </citation>
    <scope>NUCLEOTIDE SEQUENCE [LARGE SCALE GENOMIC DNA]</scope>
    <source>
        <strain evidence="3 4">NBRC 110016</strain>
    </source>
</reference>
<proteinExistence type="predicted"/>
<protein>
    <recommendedName>
        <fullName evidence="5">DUF4870 domain-containing protein</fullName>
    </recommendedName>
</protein>
<evidence type="ECO:0008006" key="5">
    <source>
        <dbReference type="Google" id="ProtNLM"/>
    </source>
</evidence>
<feature type="region of interest" description="Disordered" evidence="1">
    <location>
        <begin position="1"/>
        <end position="25"/>
    </location>
</feature>
<evidence type="ECO:0000313" key="4">
    <source>
        <dbReference type="Proteomes" id="UP001416858"/>
    </source>
</evidence>
<keyword evidence="2" id="KW-0812">Transmembrane</keyword>
<gene>
    <name evidence="3" type="ORF">Rcae01_06186</name>
</gene>
<dbReference type="Proteomes" id="UP001416858">
    <property type="component" value="Unassembled WGS sequence"/>
</dbReference>